<dbReference type="Pfam" id="PF17316">
    <property type="entry name" value="Perilipin_2"/>
    <property type="match status" value="1"/>
</dbReference>
<keyword evidence="1" id="KW-0812">Transmembrane</keyword>
<name>A0A1G4KGP4_9SACH</name>
<keyword evidence="1" id="KW-0472">Membrane</keyword>
<dbReference type="OrthoDB" id="4065633at2759"/>
<gene>
    <name evidence="2" type="ORF">LANO_0G05644G</name>
</gene>
<proteinExistence type="predicted"/>
<dbReference type="AlphaFoldDB" id="A0A1G4KGP4"/>
<dbReference type="Proteomes" id="UP000189911">
    <property type="component" value="Chromosome G"/>
</dbReference>
<sequence>MSSNNSVRVVVDKDTVSRFASCQSATLNHLNKYETLTNSLNYLLSYSVVSSTISAVLTILYRVKMVAVESPKSPQLVKKGYQAGVSGLHKIDELFNLLVLREGLDEFLSQYRSHSGKAGLWVLLYMVDYVANVSNLVLKELVVKPLNLGKKASGPAAAAHEIETNGVSETGHTDAKNLPHIKELAGTTRSLSHELQSKLQSNYIGPTKTKLQQEYIEPTKDKINGTREFVSEKYGEFIKPTYSAAYQTVSEKYEGNLSKSESVPRAIVSTGVDLGHMTLGKLKTGVANGVDKVEPKAKGVADELSETAASVLQNANNMAK</sequence>
<evidence type="ECO:0000256" key="1">
    <source>
        <dbReference type="SAM" id="Phobius"/>
    </source>
</evidence>
<evidence type="ECO:0000313" key="2">
    <source>
        <dbReference type="EMBL" id="SCV03687.1"/>
    </source>
</evidence>
<reference evidence="3" key="1">
    <citation type="submission" date="2016-03" db="EMBL/GenBank/DDBJ databases">
        <authorList>
            <person name="Devillers Hugo."/>
        </authorList>
    </citation>
    <scope>NUCLEOTIDE SEQUENCE [LARGE SCALE GENOMIC DNA]</scope>
</reference>
<feature type="transmembrane region" description="Helical" evidence="1">
    <location>
        <begin position="43"/>
        <end position="63"/>
    </location>
</feature>
<keyword evidence="3" id="KW-1185">Reference proteome</keyword>
<organism evidence="2 3">
    <name type="scientific">Lachancea nothofagi CBS 11611</name>
    <dbReference type="NCBI Taxonomy" id="1266666"/>
    <lineage>
        <taxon>Eukaryota</taxon>
        <taxon>Fungi</taxon>
        <taxon>Dikarya</taxon>
        <taxon>Ascomycota</taxon>
        <taxon>Saccharomycotina</taxon>
        <taxon>Saccharomycetes</taxon>
        <taxon>Saccharomycetales</taxon>
        <taxon>Saccharomycetaceae</taxon>
        <taxon>Lachancea</taxon>
    </lineage>
</organism>
<accession>A0A1G4KGP4</accession>
<dbReference type="EMBL" id="LT598453">
    <property type="protein sequence ID" value="SCV03687.1"/>
    <property type="molecule type" value="Genomic_DNA"/>
</dbReference>
<protein>
    <submittedName>
        <fullName evidence="2">LANO_0G05644g1_1</fullName>
    </submittedName>
</protein>
<evidence type="ECO:0000313" key="3">
    <source>
        <dbReference type="Proteomes" id="UP000189911"/>
    </source>
</evidence>
<keyword evidence="1" id="KW-1133">Transmembrane helix</keyword>